<gene>
    <name evidence="2" type="ORF">GGR06_000419</name>
</gene>
<dbReference type="AlphaFoldDB" id="A0A840CRY1"/>
<keyword evidence="1" id="KW-0812">Transmembrane</keyword>
<comment type="caution">
    <text evidence="2">The sequence shown here is derived from an EMBL/GenBank/DDBJ whole genome shotgun (WGS) entry which is preliminary data.</text>
</comment>
<accession>A0A840CRY1</accession>
<evidence type="ECO:0000256" key="1">
    <source>
        <dbReference type="SAM" id="Phobius"/>
    </source>
</evidence>
<evidence type="ECO:0000313" key="3">
    <source>
        <dbReference type="Proteomes" id="UP000560658"/>
    </source>
</evidence>
<feature type="transmembrane region" description="Helical" evidence="1">
    <location>
        <begin position="12"/>
        <end position="29"/>
    </location>
</feature>
<name>A0A840CRY1_9BACE</name>
<proteinExistence type="predicted"/>
<dbReference type="EMBL" id="JACIER010000001">
    <property type="protein sequence ID" value="MBB4042660.1"/>
    <property type="molecule type" value="Genomic_DNA"/>
</dbReference>
<protein>
    <submittedName>
        <fullName evidence="2">Uncharacterized protein</fullName>
    </submittedName>
</protein>
<keyword evidence="1" id="KW-1133">Transmembrane helix</keyword>
<reference evidence="2" key="1">
    <citation type="submission" date="2020-08" db="EMBL/GenBank/DDBJ databases">
        <title>Genomic Encyclopedia of Type Strains, Phase IV (KMG-IV): sequencing the most valuable type-strain genomes for metagenomic binning, comparative biology and taxonomic classification.</title>
        <authorList>
            <person name="Goeker M."/>
        </authorList>
    </citation>
    <scope>NUCLEOTIDE SEQUENCE [LARGE SCALE GENOMIC DNA]</scope>
    <source>
        <strain evidence="2">DSM 105720</strain>
    </source>
</reference>
<keyword evidence="1" id="KW-0472">Membrane</keyword>
<sequence>MIPDNSGQSENSVGMILLFDLIPLFFYISEYLGGG</sequence>
<dbReference type="Proteomes" id="UP000560658">
    <property type="component" value="Unassembled WGS sequence"/>
</dbReference>
<organism evidence="2 3">
    <name type="scientific">Bacteroides reticulotermitis</name>
    <dbReference type="NCBI Taxonomy" id="1133319"/>
    <lineage>
        <taxon>Bacteria</taxon>
        <taxon>Pseudomonadati</taxon>
        <taxon>Bacteroidota</taxon>
        <taxon>Bacteroidia</taxon>
        <taxon>Bacteroidales</taxon>
        <taxon>Bacteroidaceae</taxon>
        <taxon>Bacteroides</taxon>
    </lineage>
</organism>
<evidence type="ECO:0000313" key="2">
    <source>
        <dbReference type="EMBL" id="MBB4042660.1"/>
    </source>
</evidence>
<keyword evidence="3" id="KW-1185">Reference proteome</keyword>